<evidence type="ECO:0000313" key="8">
    <source>
        <dbReference type="EMBL" id="EET58435.1"/>
    </source>
</evidence>
<dbReference type="SMART" id="SM00316">
    <property type="entry name" value="S1"/>
    <property type="match status" value="1"/>
</dbReference>
<name>C6LLP4_9FIRM</name>
<reference evidence="8" key="1">
    <citation type="submission" date="2009-07" db="EMBL/GenBank/DDBJ databases">
        <authorList>
            <person name="Weinstock G."/>
            <person name="Sodergren E."/>
            <person name="Clifton S."/>
            <person name="Fulton L."/>
            <person name="Fulton B."/>
            <person name="Courtney L."/>
            <person name="Fronick C."/>
            <person name="Harrison M."/>
            <person name="Strong C."/>
            <person name="Farmer C."/>
            <person name="Delahaunty K."/>
            <person name="Markovic C."/>
            <person name="Hall O."/>
            <person name="Minx P."/>
            <person name="Tomlinson C."/>
            <person name="Mitreva M."/>
            <person name="Nelson J."/>
            <person name="Hou S."/>
            <person name="Wollam A."/>
            <person name="Pepin K.H."/>
            <person name="Johnson M."/>
            <person name="Bhonagiri V."/>
            <person name="Nash W.E."/>
            <person name="Warren W."/>
            <person name="Chinwalla A."/>
            <person name="Mardis E.R."/>
            <person name="Wilson R.K."/>
        </authorList>
    </citation>
    <scope>NUCLEOTIDE SEQUENCE [LARGE SCALE GENOMIC DNA]</scope>
    <source>
        <strain evidence="8">DSM 14469</strain>
    </source>
</reference>
<keyword evidence="5" id="KW-0694">RNA-binding</keyword>
<keyword evidence="9" id="KW-1185">Reference proteome</keyword>
<evidence type="ECO:0000313" key="9">
    <source>
        <dbReference type="Proteomes" id="UP000005561"/>
    </source>
</evidence>
<dbReference type="EMBL" id="ACCL02000032">
    <property type="protein sequence ID" value="EET58435.1"/>
    <property type="molecule type" value="Genomic_DNA"/>
</dbReference>
<organism evidence="8 9">
    <name type="scientific">Marvinbryantia formatexigens DSM 14469</name>
    <dbReference type="NCBI Taxonomy" id="478749"/>
    <lineage>
        <taxon>Bacteria</taxon>
        <taxon>Bacillati</taxon>
        <taxon>Bacillota</taxon>
        <taxon>Clostridia</taxon>
        <taxon>Lachnospirales</taxon>
        <taxon>Lachnospiraceae</taxon>
        <taxon>Marvinbryantia</taxon>
    </lineage>
</organism>
<dbReference type="PANTHER" id="PTHR30001">
    <property type="entry name" value="RIBONUCLEASE"/>
    <property type="match status" value="1"/>
</dbReference>
<dbReference type="STRING" id="168384.SAMN05660368_00239"/>
<protein>
    <submittedName>
        <fullName evidence="8">S1 RNA binding domain protein</fullName>
    </submittedName>
</protein>
<evidence type="ECO:0000256" key="5">
    <source>
        <dbReference type="ARBA" id="ARBA00022884"/>
    </source>
</evidence>
<dbReference type="PANTHER" id="PTHR30001:SF0">
    <property type="entry name" value="RIBONUCLEASE G"/>
    <property type="match status" value="1"/>
</dbReference>
<feature type="region of interest" description="Disordered" evidence="6">
    <location>
        <begin position="386"/>
        <end position="408"/>
    </location>
</feature>
<evidence type="ECO:0000256" key="2">
    <source>
        <dbReference type="ARBA" id="ARBA00022723"/>
    </source>
</evidence>
<dbReference type="GO" id="GO:0004540">
    <property type="term" value="F:RNA nuclease activity"/>
    <property type="evidence" value="ECO:0007669"/>
    <property type="project" value="InterPro"/>
</dbReference>
<comment type="cofactor">
    <cofactor evidence="1">
        <name>Mg(2+)</name>
        <dbReference type="ChEBI" id="CHEBI:18420"/>
    </cofactor>
</comment>
<feature type="domain" description="S1 motif" evidence="7">
    <location>
        <begin position="39"/>
        <end position="112"/>
    </location>
</feature>
<dbReference type="GO" id="GO:0046872">
    <property type="term" value="F:metal ion binding"/>
    <property type="evidence" value="ECO:0007669"/>
    <property type="project" value="UniProtKB-KW"/>
</dbReference>
<gene>
    <name evidence="8" type="ORF">BRYFOR_09592</name>
</gene>
<proteinExistence type="predicted"/>
<dbReference type="Pfam" id="PF10150">
    <property type="entry name" value="RNase_E_G"/>
    <property type="match status" value="1"/>
</dbReference>
<dbReference type="GO" id="GO:0005737">
    <property type="term" value="C:cytoplasm"/>
    <property type="evidence" value="ECO:0007669"/>
    <property type="project" value="TreeGrafter"/>
</dbReference>
<keyword evidence="4" id="KW-0460">Magnesium</keyword>
<accession>C6LLP4</accession>
<dbReference type="eggNOG" id="COG1530">
    <property type="taxonomic scope" value="Bacteria"/>
</dbReference>
<dbReference type="Proteomes" id="UP000005561">
    <property type="component" value="Unassembled WGS sequence"/>
</dbReference>
<dbReference type="InterPro" id="IPR019307">
    <property type="entry name" value="RNA-bd_AU-1/RNase_E/G"/>
</dbReference>
<keyword evidence="2" id="KW-0479">Metal-binding</keyword>
<dbReference type="GO" id="GO:0006364">
    <property type="term" value="P:rRNA processing"/>
    <property type="evidence" value="ECO:0007669"/>
    <property type="project" value="TreeGrafter"/>
</dbReference>
<evidence type="ECO:0000256" key="3">
    <source>
        <dbReference type="ARBA" id="ARBA00022801"/>
    </source>
</evidence>
<evidence type="ECO:0000256" key="1">
    <source>
        <dbReference type="ARBA" id="ARBA00001946"/>
    </source>
</evidence>
<dbReference type="GO" id="GO:0003723">
    <property type="term" value="F:RNA binding"/>
    <property type="evidence" value="ECO:0007669"/>
    <property type="project" value="UniProtKB-KW"/>
</dbReference>
<keyword evidence="3" id="KW-0378">Hydrolase</keyword>
<dbReference type="AlphaFoldDB" id="C6LLP4"/>
<dbReference type="InterPro" id="IPR012340">
    <property type="entry name" value="NA-bd_OB-fold"/>
</dbReference>
<evidence type="ECO:0000256" key="4">
    <source>
        <dbReference type="ARBA" id="ARBA00022842"/>
    </source>
</evidence>
<dbReference type="InterPro" id="IPR004659">
    <property type="entry name" value="RNase_E/G"/>
</dbReference>
<evidence type="ECO:0000256" key="6">
    <source>
        <dbReference type="SAM" id="MobiDB-lite"/>
    </source>
</evidence>
<dbReference type="SUPFAM" id="SSF50249">
    <property type="entry name" value="Nucleic acid-binding proteins"/>
    <property type="match status" value="1"/>
</dbReference>
<evidence type="ECO:0000259" key="7">
    <source>
        <dbReference type="PROSITE" id="PS50126"/>
    </source>
</evidence>
<dbReference type="Gene3D" id="2.40.50.140">
    <property type="entry name" value="Nucleic acid-binding proteins"/>
    <property type="match status" value="1"/>
</dbReference>
<dbReference type="PROSITE" id="PS50126">
    <property type="entry name" value="S1"/>
    <property type="match status" value="1"/>
</dbReference>
<dbReference type="OrthoDB" id="9804278at2"/>
<dbReference type="GO" id="GO:0016787">
    <property type="term" value="F:hydrolase activity"/>
    <property type="evidence" value="ECO:0007669"/>
    <property type="project" value="UniProtKB-KW"/>
</dbReference>
<dbReference type="CDD" id="cd04453">
    <property type="entry name" value="S1_RNase_E"/>
    <property type="match status" value="1"/>
</dbReference>
<comment type="caution">
    <text evidence="8">The sequence shown here is derived from an EMBL/GenBank/DDBJ whole genome shotgun (WGS) entry which is preliminary data.</text>
</comment>
<sequence length="408" mass="45975">MKNKLIITRLWDGIATALYLDGRAAELSFDRETETPLPGNIYIGKVKNVVKNIQAAFVEIEDGISCYLPLSEKAEPYFTNKTNSPRLVAGDELLVQIAREGVKTKAPTVTANISFPGKYLVLTSGKTQTGISAKLAKAERERLQQIAGRLPEGNFGWILRTNAAEAEEEEILREAETLAKRFEDICRTARYRTCKSCLYRSPAAWLAHLKDIRQTECEEILTDDQGLYDRLQAYLAENLPADAEKLSFYEDRLLPLYKLYSLEGAFEEALRERVWLKSGAYLVIQPTEALTAIDVNTGKCERGKKASETFRKINLEAAREAARQIRLRNLSGIILIDFINMDSKEEEQRLLAALDAELQKDPVKAYAVDITPLGLAEVTRKRVQKPLAEKMRQSVPQGRNPHCAQEPR</sequence>
<dbReference type="InterPro" id="IPR003029">
    <property type="entry name" value="S1_domain"/>
</dbReference>
<dbReference type="RefSeq" id="WP_006864345.1">
    <property type="nucleotide sequence ID" value="NZ_ACCL02000032.1"/>
</dbReference>